<protein>
    <submittedName>
        <fullName evidence="2">Uncharacterized protein</fullName>
    </submittedName>
</protein>
<gene>
    <name evidence="2" type="ORF">CALK_0779</name>
</gene>
<feature type="signal peptide" evidence="1">
    <location>
        <begin position="1"/>
        <end position="19"/>
    </location>
</feature>
<reference evidence="2 3" key="1">
    <citation type="journal article" date="2013" name="Environ. Microbiol.">
        <title>Genome analysis of Chitinivibrio alkaliphilus gen. nov., sp. nov., a novel extremely haloalkaliphilic anaerobic chitinolytic bacterium from the candidate phylum Termite Group 3.</title>
        <authorList>
            <person name="Sorokin D.Y."/>
            <person name="Gumerov V.M."/>
            <person name="Rakitin A.L."/>
            <person name="Beletsky A.V."/>
            <person name="Damste J.S."/>
            <person name="Muyzer G."/>
            <person name="Mardanov A.V."/>
            <person name="Ravin N.V."/>
        </authorList>
    </citation>
    <scope>NUCLEOTIDE SEQUENCE [LARGE SCALE GENOMIC DNA]</scope>
    <source>
        <strain evidence="2 3">ACht1</strain>
    </source>
</reference>
<dbReference type="Pfam" id="PF13620">
    <property type="entry name" value="CarboxypepD_reg"/>
    <property type="match status" value="2"/>
</dbReference>
<dbReference type="EMBL" id="ASJR01000005">
    <property type="protein sequence ID" value="ERP38760.1"/>
    <property type="molecule type" value="Genomic_DNA"/>
</dbReference>
<name>U7D711_9BACT</name>
<evidence type="ECO:0000313" key="2">
    <source>
        <dbReference type="EMBL" id="ERP38760.1"/>
    </source>
</evidence>
<proteinExistence type="predicted"/>
<dbReference type="InterPro" id="IPR008969">
    <property type="entry name" value="CarboxyPept-like_regulatory"/>
</dbReference>
<dbReference type="Proteomes" id="UP000017148">
    <property type="component" value="Unassembled WGS sequence"/>
</dbReference>
<evidence type="ECO:0000313" key="3">
    <source>
        <dbReference type="Proteomes" id="UP000017148"/>
    </source>
</evidence>
<dbReference type="GO" id="GO:0030246">
    <property type="term" value="F:carbohydrate binding"/>
    <property type="evidence" value="ECO:0007669"/>
    <property type="project" value="InterPro"/>
</dbReference>
<keyword evidence="3" id="KW-1185">Reference proteome</keyword>
<dbReference type="InterPro" id="IPR013783">
    <property type="entry name" value="Ig-like_fold"/>
</dbReference>
<comment type="caution">
    <text evidence="2">The sequence shown here is derived from an EMBL/GenBank/DDBJ whole genome shotgun (WGS) entry which is preliminary data.</text>
</comment>
<dbReference type="InterPro" id="IPR013784">
    <property type="entry name" value="Carb-bd-like_fold"/>
</dbReference>
<dbReference type="SUPFAM" id="SSF49452">
    <property type="entry name" value="Starch-binding domain-like"/>
    <property type="match status" value="1"/>
</dbReference>
<dbReference type="STRING" id="1313304.CALK_0779"/>
<dbReference type="RefSeq" id="WP_022636295.1">
    <property type="nucleotide sequence ID" value="NZ_ASJR01000005.1"/>
</dbReference>
<dbReference type="SUPFAM" id="SSF49464">
    <property type="entry name" value="Carboxypeptidase regulatory domain-like"/>
    <property type="match status" value="1"/>
</dbReference>
<evidence type="ECO:0000256" key="1">
    <source>
        <dbReference type="SAM" id="SignalP"/>
    </source>
</evidence>
<dbReference type="Gene3D" id="2.60.40.10">
    <property type="entry name" value="Immunoglobulins"/>
    <property type="match status" value="1"/>
</dbReference>
<feature type="chain" id="PRO_5004681714" evidence="1">
    <location>
        <begin position="20"/>
        <end position="1582"/>
    </location>
</feature>
<accession>U7D711</accession>
<keyword evidence="1" id="KW-0732">Signal</keyword>
<dbReference type="PATRIC" id="fig|1313304.3.peg.748"/>
<sequence>MIQLILMFLFVVFSHSLWAGDDVPPRESTEYVLTEFPLAILPQDTAVWIKWAGIARPGEEEIHADGRVYPDSGYIYLSRDPGGRDLENYEIRLDPEEFEYSPHGELRNNVLIDDKSVLERGIQFVPSKQSDLEAGIYYLVVGFPTTVKTPFGQRDTTFVSNEIQFIVRHRYPPEAIAPIGDTLSDVTPRFRWHERTDVPYYHVIVLEGELDLGDTLDFDDLQLDDLNIMWQAVTEETEITYGAPDPSGIITASPKPLSAGETYTWLVLNNYGNNPVMTAAALVLPSEFFIDGESLAVPINISPMEDEHGRPDTLSEQTISFSWTNLDPLANTYQLYIYKQMDEGDLSGKTPVWDQEYSASRFSDDTATVEMSAINNLSKDDYAWSVVAKDDQGRGTSGPYSDFYYDVPAGSLVVLTREVIEVAQGNFDTATIAMAEIETEILSGSMETMIFYTNEDGWLGRSRPVGSMRMRAHKDGYDPSPFRTVDIVEDSTSHVTLYLTRPNATLYGKVEDADGSYLSGVTVQAISDRGDTVTTESDSRGNYSLSCYEDSWNISARRTGYSFSGERRVSLSGGESKRLEDHLRMHPNEYTIRGTVVNSRGTPVISTEVDLLDQEGTRIEREPATPSSGEFSFTVNSGTYIVRARKSGFVTARDTFSQVTGLRETTLTLKPGAEIVEGRIFGQSYNSRGETVFAPIRNMDVHILQDDDTIDIVQTDNVFGRFSASLPALQGDDTYELFYERTGYPSGEGILTAGESEYRDTLITYATLPVEVVSVDGLSREDVLVRLARGSQTLSADQADPEGMVLLMAIPDTDSSDTVALRASGGGFILDSLKVFGFDETILSSDSLSVSEGRLLAATTPVAHAKVFMKEGELDLHLRAEIYDTENTPLDVGETGRFRFHSPFSKTRRSGDTLTQIGPDSYSYSLTTTIDTIIDCTHGEFTITPEDALTEDTIRLTQALPFTHTSQDTMEVDSEGAISLSLNNRGYEHHTVDSVYLWYRAEGRSSFSQKQQIPEENARTTFRLTPPQSGVALEYYFQVFTSEGTIFGHPQQYYTSFIEANPSVVSRFETRPSLDDHRIPQGYEVRFDVVGFYGDNFTRLSLNDFSTENVSISSRNDRFRIRRGRDAYGNRIITMSPRSAGADTLEIAFREGMGLTLGPDVADTMTIPLEVLDVAVDSLDVRPASRIRNNRIENSGQTQFICHAYTPEGESVRITPNWEVSPDSAGTIDVSGIFTPARNFSGPVHISAALTGDKVATYTHDDQPLLVRHSVRPQKQTITDFRNVFVDIPAQSLRSGDNSRLTISHFTSGNKIKTDIPERGVSRASGVYTLRRSGDRFNRDSVETDDGTYIPEEEVYLRVRVPEKYRSKIDEDGENISLAVWDEDSLGWAHPWRDNADGNDNISYHFVSEGIEYSPHTQELTVPVGKILNRVDTLRFAVAYENQESISASVDVLPNPFSPFVPNGNRDLMGAHRQIEGTSITVHPMNSSTRSSITVTMEIFSVLGDKVWEAEYHGVSPGDPLRVIWDGRTRINKRESLNPQNEEQTLYLRGDSLCRNGRYFLVVTMDDGSEIKRYRQEIILFK</sequence>
<dbReference type="Gene3D" id="2.60.40.1120">
    <property type="entry name" value="Carboxypeptidase-like, regulatory domain"/>
    <property type="match status" value="2"/>
</dbReference>
<organism evidence="2 3">
    <name type="scientific">Chitinivibrio alkaliphilus ACht1</name>
    <dbReference type="NCBI Taxonomy" id="1313304"/>
    <lineage>
        <taxon>Bacteria</taxon>
        <taxon>Pseudomonadati</taxon>
        <taxon>Fibrobacterota</taxon>
        <taxon>Chitinivibrionia</taxon>
        <taxon>Chitinivibrionales</taxon>
        <taxon>Chitinivibrionaceae</taxon>
        <taxon>Chitinivibrio</taxon>
    </lineage>
</organism>